<evidence type="ECO:0000313" key="1">
    <source>
        <dbReference type="EMBL" id="MPN51974.1"/>
    </source>
</evidence>
<name>A0A645IUA0_9ZZZZ</name>
<reference evidence="1" key="1">
    <citation type="submission" date="2019-08" db="EMBL/GenBank/DDBJ databases">
        <authorList>
            <person name="Kucharzyk K."/>
            <person name="Murdoch R.W."/>
            <person name="Higgins S."/>
            <person name="Loffler F."/>
        </authorList>
    </citation>
    <scope>NUCLEOTIDE SEQUENCE</scope>
</reference>
<accession>A0A645IUA0</accession>
<proteinExistence type="predicted"/>
<dbReference type="AlphaFoldDB" id="A0A645IUA0"/>
<organism evidence="1">
    <name type="scientific">bioreactor metagenome</name>
    <dbReference type="NCBI Taxonomy" id="1076179"/>
    <lineage>
        <taxon>unclassified sequences</taxon>
        <taxon>metagenomes</taxon>
        <taxon>ecological metagenomes</taxon>
    </lineage>
</organism>
<comment type="caution">
    <text evidence="1">The sequence shown here is derived from an EMBL/GenBank/DDBJ whole genome shotgun (WGS) entry which is preliminary data.</text>
</comment>
<gene>
    <name evidence="1" type="ORF">SDC9_199626</name>
</gene>
<sequence>MGNISDGAYMGKEIYVVSFTTKEDDPTRNTLGIFVSIEDYKVIGTGYVD</sequence>
<protein>
    <submittedName>
        <fullName evidence="1">Uncharacterized protein</fullName>
    </submittedName>
</protein>
<dbReference type="EMBL" id="VSSQ01117624">
    <property type="protein sequence ID" value="MPN51974.1"/>
    <property type="molecule type" value="Genomic_DNA"/>
</dbReference>